<name>A0ACC2MDM1_PERAE</name>
<dbReference type="Proteomes" id="UP001234297">
    <property type="component" value="Chromosome 2"/>
</dbReference>
<sequence length="1083" mass="123864">MSFVVPSWVLWLQAAYSVWTFLRNAKFFRIPFITISMLWHGYERTWFRHRKYLLLDGMSRETGGDWQDYDSEEEKKSHSFSIDNNYDMRFKMDNKDYRFCASFETGKPLKFLHFAKHYQLVTEDIVLMGKYHLVKAVKPEAMLKYVLTGGTMKTREEYCIVDNTSSELLNNNFMRILSILPLVLQAKKFDQLSTLASAIFVVVDIFSYYFNFVWQFLKSITFKYTKLLLGRLDVRHRVFLHELLNTGSDSFMFCDDSVKKSYHKKVDEFMVVRGCEIPLEATTAPLSEDGDLPDHQEIKMNLNNFVVETEIVAEGYYDITITDSNRYTEKRQFLPKKMARKIINYLMYCVESGNYPFRDLKGSSVHVKKAEILFLGLDDAGKTTLLHMFKDEDEDRSNRLSLIAIKRSISEHPLSGLPETDNAKELFDAVGQIYRVSNNAEAGSFMNELTSLGYDSQIGVGEYILKLVFIQSKLNSLDVAIPDDFIVHRALNTLPPDLSQIKTTYNTQNESWTINDLISKCVSEEEKLQREKTKFALFVSCHKTNPVQGSGAKYCYDRFPSNIRTEEQEEKRKAILAAASGALELSGKHTKDSRAESLCPRERAAERERMVLDIEVKLQGLWLRLLKLGAADDPLSSFEYGTILALIESDAEGIGGSGFVECIREHIHSGWVGQLTEELFIAVKELLHHLKELTIQDMPDLEKWSSDERSQTLPHIKQLKIEDCPKLTQMPHLPSVEELRLIGCNEMLLMSVMAYTAITMLWIGEFPKMISFPEGLLKNLTLIKDLYIEDCPKLKSLSKDVHDLPAIKTLMLENCGEFESLMEGVRNLTSLKSFYVRRCNHLTSLPHEGFQGLTSLEYLLIYSCDKLRSLGEGLQVQHLNSLVHLCVSDCPELAALPKSLFNLTALKILRLHELAKLASLSEEIENLASLEELEIEGCPNVLSLPASLQKVTTLQSLNIESCPSLERRCAKEKGEDWYKIAHVSVILINGQCLQESGRWLTKRSGLQHCCSRRRPETTKQRSEKSIDRRRNGESETLSVWGFASCSLRSLRRKDAGVAAAAACRRTPRRCRRRRREIACAAVP</sequence>
<accession>A0ACC2MDM1</accession>
<evidence type="ECO:0000313" key="2">
    <source>
        <dbReference type="Proteomes" id="UP001234297"/>
    </source>
</evidence>
<protein>
    <submittedName>
        <fullName evidence="1">Uncharacterized protein</fullName>
    </submittedName>
</protein>
<gene>
    <name evidence="1" type="ORF">MRB53_005187</name>
</gene>
<reference evidence="1 2" key="1">
    <citation type="journal article" date="2022" name="Hortic Res">
        <title>A haplotype resolved chromosomal level avocado genome allows analysis of novel avocado genes.</title>
        <authorList>
            <person name="Nath O."/>
            <person name="Fletcher S.J."/>
            <person name="Hayward A."/>
            <person name="Shaw L.M."/>
            <person name="Masouleh A.K."/>
            <person name="Furtado A."/>
            <person name="Henry R.J."/>
            <person name="Mitter N."/>
        </authorList>
    </citation>
    <scope>NUCLEOTIDE SEQUENCE [LARGE SCALE GENOMIC DNA]</scope>
    <source>
        <strain evidence="2">cv. Hass</strain>
    </source>
</reference>
<proteinExistence type="predicted"/>
<keyword evidence="2" id="KW-1185">Reference proteome</keyword>
<evidence type="ECO:0000313" key="1">
    <source>
        <dbReference type="EMBL" id="KAJ8643439.1"/>
    </source>
</evidence>
<dbReference type="EMBL" id="CM056810">
    <property type="protein sequence ID" value="KAJ8643439.1"/>
    <property type="molecule type" value="Genomic_DNA"/>
</dbReference>
<organism evidence="1 2">
    <name type="scientific">Persea americana</name>
    <name type="common">Avocado</name>
    <dbReference type="NCBI Taxonomy" id="3435"/>
    <lineage>
        <taxon>Eukaryota</taxon>
        <taxon>Viridiplantae</taxon>
        <taxon>Streptophyta</taxon>
        <taxon>Embryophyta</taxon>
        <taxon>Tracheophyta</taxon>
        <taxon>Spermatophyta</taxon>
        <taxon>Magnoliopsida</taxon>
        <taxon>Magnoliidae</taxon>
        <taxon>Laurales</taxon>
        <taxon>Lauraceae</taxon>
        <taxon>Persea</taxon>
    </lineage>
</organism>
<comment type="caution">
    <text evidence="1">The sequence shown here is derived from an EMBL/GenBank/DDBJ whole genome shotgun (WGS) entry which is preliminary data.</text>
</comment>